<feature type="domain" description="D-alanyl-D-alanine carboxypeptidase-like core" evidence="2">
    <location>
        <begin position="91"/>
        <end position="235"/>
    </location>
</feature>
<comment type="caution">
    <text evidence="3">The sequence shown here is derived from an EMBL/GenBank/DDBJ whole genome shotgun (WGS) entry which is preliminary data.</text>
</comment>
<dbReference type="AlphaFoldDB" id="A0A1F6Y5Q8"/>
<dbReference type="InterPro" id="IPR003709">
    <property type="entry name" value="VanY-like_core_dom"/>
</dbReference>
<evidence type="ECO:0000256" key="1">
    <source>
        <dbReference type="SAM" id="Phobius"/>
    </source>
</evidence>
<evidence type="ECO:0000313" key="3">
    <source>
        <dbReference type="EMBL" id="OGJ01655.1"/>
    </source>
</evidence>
<sequence length="280" mass="32707">MNKHISTIILCLALFSLVFIVFMPYFTSSFLDLRQEKENEAKYQKFLLEQRLKAEAKQKIYLTGKFDPAQRKDFVLIPPQYLIEQMNQNKMYLRQETLSAFLKMAEAANGDKIDLQIASATRNFDYQKDLWEKKWTGFTIVEGKDLSKSIPDGQERFKKILEYSAAPGISRHHWGTDIDINNANSAYFETTNGKKVYEWLVTNAPSFGFCQTYTIKGQERPTGYNEEKWHWSYLPLSQNFTEEYKRLIKDEDIKGFLGDEYSSQLNLINNYVLGINPDCL</sequence>
<evidence type="ECO:0000259" key="2">
    <source>
        <dbReference type="Pfam" id="PF02557"/>
    </source>
</evidence>
<keyword evidence="1" id="KW-0812">Transmembrane</keyword>
<dbReference type="InterPro" id="IPR052179">
    <property type="entry name" value="DD-CPase-like"/>
</dbReference>
<keyword evidence="1" id="KW-0472">Membrane</keyword>
<dbReference type="PANTHER" id="PTHR34385:SF1">
    <property type="entry name" value="PEPTIDOGLYCAN L-ALANYL-D-GLUTAMATE ENDOPEPTIDASE CWLK"/>
    <property type="match status" value="1"/>
</dbReference>
<dbReference type="InterPro" id="IPR009045">
    <property type="entry name" value="Zn_M74/Hedgehog-like"/>
</dbReference>
<dbReference type="PANTHER" id="PTHR34385">
    <property type="entry name" value="D-ALANYL-D-ALANINE CARBOXYPEPTIDASE"/>
    <property type="match status" value="1"/>
</dbReference>
<dbReference type="EMBL" id="MFVL01000013">
    <property type="protein sequence ID" value="OGJ01655.1"/>
    <property type="molecule type" value="Genomic_DNA"/>
</dbReference>
<organism evidence="3 4">
    <name type="scientific">Candidatus Nomurabacteria bacterium RIFCSPLOWO2_02_FULL_40_67</name>
    <dbReference type="NCBI Taxonomy" id="1801787"/>
    <lineage>
        <taxon>Bacteria</taxon>
        <taxon>Candidatus Nomuraibacteriota</taxon>
    </lineage>
</organism>
<dbReference type="Gene3D" id="3.30.1380.10">
    <property type="match status" value="1"/>
</dbReference>
<evidence type="ECO:0000313" key="4">
    <source>
        <dbReference type="Proteomes" id="UP000177693"/>
    </source>
</evidence>
<feature type="transmembrane region" description="Helical" evidence="1">
    <location>
        <begin position="7"/>
        <end position="26"/>
    </location>
</feature>
<proteinExistence type="predicted"/>
<dbReference type="GO" id="GO:0006508">
    <property type="term" value="P:proteolysis"/>
    <property type="evidence" value="ECO:0007669"/>
    <property type="project" value="InterPro"/>
</dbReference>
<gene>
    <name evidence="3" type="ORF">A3I23_00065</name>
</gene>
<dbReference type="Proteomes" id="UP000177693">
    <property type="component" value="Unassembled WGS sequence"/>
</dbReference>
<dbReference type="GO" id="GO:0008233">
    <property type="term" value="F:peptidase activity"/>
    <property type="evidence" value="ECO:0007669"/>
    <property type="project" value="InterPro"/>
</dbReference>
<name>A0A1F6Y5Q8_9BACT</name>
<dbReference type="SUPFAM" id="SSF55166">
    <property type="entry name" value="Hedgehog/DD-peptidase"/>
    <property type="match status" value="1"/>
</dbReference>
<keyword evidence="1" id="KW-1133">Transmembrane helix</keyword>
<dbReference type="Pfam" id="PF02557">
    <property type="entry name" value="VanY"/>
    <property type="match status" value="1"/>
</dbReference>
<accession>A0A1F6Y5Q8</accession>
<protein>
    <recommendedName>
        <fullName evidence="2">D-alanyl-D-alanine carboxypeptidase-like core domain-containing protein</fullName>
    </recommendedName>
</protein>
<reference evidence="3 4" key="1">
    <citation type="journal article" date="2016" name="Nat. Commun.">
        <title>Thousands of microbial genomes shed light on interconnected biogeochemical processes in an aquifer system.</title>
        <authorList>
            <person name="Anantharaman K."/>
            <person name="Brown C.T."/>
            <person name="Hug L.A."/>
            <person name="Sharon I."/>
            <person name="Castelle C.J."/>
            <person name="Probst A.J."/>
            <person name="Thomas B.C."/>
            <person name="Singh A."/>
            <person name="Wilkins M.J."/>
            <person name="Karaoz U."/>
            <person name="Brodie E.L."/>
            <person name="Williams K.H."/>
            <person name="Hubbard S.S."/>
            <person name="Banfield J.F."/>
        </authorList>
    </citation>
    <scope>NUCLEOTIDE SEQUENCE [LARGE SCALE GENOMIC DNA]</scope>
</reference>
<dbReference type="CDD" id="cd14847">
    <property type="entry name" value="DD-carboxypeptidase_like"/>
    <property type="match status" value="1"/>
</dbReference>